<evidence type="ECO:0000313" key="2">
    <source>
        <dbReference type="Proteomes" id="UP000537126"/>
    </source>
</evidence>
<accession>A0A846MNR8</accession>
<gene>
    <name evidence="1" type="ORF">FHS56_000473</name>
</gene>
<comment type="caution">
    <text evidence="1">The sequence shown here is derived from an EMBL/GenBank/DDBJ whole genome shotgun (WGS) entry which is preliminary data.</text>
</comment>
<name>A0A846MNR8_9BACT</name>
<evidence type="ECO:0000313" key="1">
    <source>
        <dbReference type="EMBL" id="NIK72987.1"/>
    </source>
</evidence>
<proteinExistence type="predicted"/>
<reference evidence="1 2" key="1">
    <citation type="submission" date="2020-03" db="EMBL/GenBank/DDBJ databases">
        <title>Genomic Encyclopedia of Type Strains, Phase IV (KMG-IV): sequencing the most valuable type-strain genomes for metagenomic binning, comparative biology and taxonomic classification.</title>
        <authorList>
            <person name="Goeker M."/>
        </authorList>
    </citation>
    <scope>NUCLEOTIDE SEQUENCE [LARGE SCALE GENOMIC DNA]</scope>
    <source>
        <strain evidence="1 2">DSM 5718</strain>
    </source>
</reference>
<dbReference type="AlphaFoldDB" id="A0A846MNR8"/>
<dbReference type="EMBL" id="JAASRN010000001">
    <property type="protein sequence ID" value="NIK72987.1"/>
    <property type="molecule type" value="Genomic_DNA"/>
</dbReference>
<organism evidence="1 2">
    <name type="scientific">Thermonema lapsum</name>
    <dbReference type="NCBI Taxonomy" id="28195"/>
    <lineage>
        <taxon>Bacteria</taxon>
        <taxon>Pseudomonadati</taxon>
        <taxon>Bacteroidota</taxon>
        <taxon>Cytophagia</taxon>
        <taxon>Cytophagales</taxon>
        <taxon>Thermonemataceae</taxon>
        <taxon>Thermonema</taxon>
    </lineage>
</organism>
<protein>
    <submittedName>
        <fullName evidence="1">Uncharacterized protein</fullName>
    </submittedName>
</protein>
<keyword evidence="2" id="KW-1185">Reference proteome</keyword>
<dbReference type="Proteomes" id="UP000537126">
    <property type="component" value="Unassembled WGS sequence"/>
</dbReference>
<sequence>MKVNLPLLKSWCEQQFSPMAWQRISLHAYEQLKDKYSLKELQTPEPDMTLEGNDLAVVCDAIRELYKVEVPLNDFS</sequence>